<protein>
    <recommendedName>
        <fullName evidence="3">Reverse transcriptase domain-containing protein</fullName>
    </recommendedName>
</protein>
<sequence length="154" mass="17832">MDQIDKNIILTDAQHGFRKRRACESQPIITTNDIASKLKRNIKVDIILQDIAIAFDEMENYGVNPKTKKWISFFLHIRKQRILEGAVTTKLPVLSAQSLDHKCFWLTFNDMPETASTSETKLFVDDSLLFRTITNQADRELLQKHWKNGKTIGR</sequence>
<evidence type="ECO:0000313" key="2">
    <source>
        <dbReference type="Proteomes" id="UP000596742"/>
    </source>
</evidence>
<keyword evidence="2" id="KW-1185">Reference proteome</keyword>
<dbReference type="EMBL" id="UYJE01000342">
    <property type="protein sequence ID" value="VDH92443.1"/>
    <property type="molecule type" value="Genomic_DNA"/>
</dbReference>
<gene>
    <name evidence="1" type="ORF">MGAL_10B040695</name>
</gene>
<evidence type="ECO:0000313" key="1">
    <source>
        <dbReference type="EMBL" id="VDH92443.1"/>
    </source>
</evidence>
<dbReference type="OrthoDB" id="6138379at2759"/>
<dbReference type="AlphaFoldDB" id="A0A8B6BL06"/>
<accession>A0A8B6BL06</accession>
<evidence type="ECO:0008006" key="3">
    <source>
        <dbReference type="Google" id="ProtNLM"/>
    </source>
</evidence>
<reference evidence="1" key="1">
    <citation type="submission" date="2018-11" db="EMBL/GenBank/DDBJ databases">
        <authorList>
            <person name="Alioto T."/>
            <person name="Alioto T."/>
        </authorList>
    </citation>
    <scope>NUCLEOTIDE SEQUENCE</scope>
</reference>
<organism evidence="1 2">
    <name type="scientific">Mytilus galloprovincialis</name>
    <name type="common">Mediterranean mussel</name>
    <dbReference type="NCBI Taxonomy" id="29158"/>
    <lineage>
        <taxon>Eukaryota</taxon>
        <taxon>Metazoa</taxon>
        <taxon>Spiralia</taxon>
        <taxon>Lophotrochozoa</taxon>
        <taxon>Mollusca</taxon>
        <taxon>Bivalvia</taxon>
        <taxon>Autobranchia</taxon>
        <taxon>Pteriomorphia</taxon>
        <taxon>Mytilida</taxon>
        <taxon>Mytiloidea</taxon>
        <taxon>Mytilidae</taxon>
        <taxon>Mytilinae</taxon>
        <taxon>Mytilus</taxon>
    </lineage>
</organism>
<name>A0A8B6BL06_MYTGA</name>
<dbReference type="Proteomes" id="UP000596742">
    <property type="component" value="Unassembled WGS sequence"/>
</dbReference>
<comment type="caution">
    <text evidence="1">The sequence shown here is derived from an EMBL/GenBank/DDBJ whole genome shotgun (WGS) entry which is preliminary data.</text>
</comment>
<proteinExistence type="predicted"/>